<sequence length="158" mass="17377">MAHLTDLWLARRGRRAALRFVRPYVERTRWRLGSDPGQAWMEPYALGFLSGLITLVARPLMGQARGELLGLVQVEVWATLTGLPDVVAGERILTLSLGQDLDFALGLREALDFHAAVQARARRDALADEAGTQTIHDLWDSLIGFRLEAGPVRAPGAP</sequence>
<keyword evidence="2" id="KW-1185">Reference proteome</keyword>
<gene>
    <name evidence="1" type="ORF">QWZ12_00460</name>
</gene>
<evidence type="ECO:0000313" key="1">
    <source>
        <dbReference type="EMBL" id="MDN3589075.1"/>
    </source>
</evidence>
<organism evidence="1 2">
    <name type="scientific">Methylobacterium adhaesivum</name>
    <dbReference type="NCBI Taxonomy" id="333297"/>
    <lineage>
        <taxon>Bacteria</taxon>
        <taxon>Pseudomonadati</taxon>
        <taxon>Pseudomonadota</taxon>
        <taxon>Alphaproteobacteria</taxon>
        <taxon>Hyphomicrobiales</taxon>
        <taxon>Methylobacteriaceae</taxon>
        <taxon>Methylobacterium</taxon>
    </lineage>
</organism>
<accession>A0ABT8BBB0</accession>
<dbReference type="Proteomes" id="UP001224644">
    <property type="component" value="Unassembled WGS sequence"/>
</dbReference>
<dbReference type="RefSeq" id="WP_238226326.1">
    <property type="nucleotide sequence ID" value="NZ_BPQD01000017.1"/>
</dbReference>
<comment type="caution">
    <text evidence="1">The sequence shown here is derived from an EMBL/GenBank/DDBJ whole genome shotgun (WGS) entry which is preliminary data.</text>
</comment>
<proteinExistence type="predicted"/>
<protein>
    <submittedName>
        <fullName evidence="1">Uncharacterized protein</fullName>
    </submittedName>
</protein>
<reference evidence="2" key="1">
    <citation type="journal article" date="2019" name="Int. J. Syst. Evol. Microbiol.">
        <title>The Global Catalogue of Microorganisms (GCM) 10K type strain sequencing project: providing services to taxonomists for standard genome sequencing and annotation.</title>
        <authorList>
            <consortium name="The Broad Institute Genomics Platform"/>
            <consortium name="The Broad Institute Genome Sequencing Center for Infectious Disease"/>
            <person name="Wu L."/>
            <person name="Ma J."/>
        </authorList>
    </citation>
    <scope>NUCLEOTIDE SEQUENCE [LARGE SCALE GENOMIC DNA]</scope>
    <source>
        <strain evidence="2">CECT 7069</strain>
    </source>
</reference>
<name>A0ABT8BBB0_9HYPH</name>
<evidence type="ECO:0000313" key="2">
    <source>
        <dbReference type="Proteomes" id="UP001224644"/>
    </source>
</evidence>
<dbReference type="EMBL" id="JAUFPX010000001">
    <property type="protein sequence ID" value="MDN3589075.1"/>
    <property type="molecule type" value="Genomic_DNA"/>
</dbReference>